<sequence>TVEDKPGADEQISVEEDLEAEEKETMTFPTLGLSCFVYLLLVEEMELMNFPAVFSFNYLLRVNMKNVLFLLRSTEHCAIYKGLKLLDALSRRLKEKSMVYRHDEFKDITEIVKALINVMTMCSSRKLRSKGVRVFPIFASKLDTKSQYGLLYTFLQDCSHAGVAGLLIYLLKEQVNQALCSSTEEPWFQGTRFMSIFQLVLRLPSKTGTEKDLVQETDRIMGALNCLRFILLRDNCDKTTVWKNFKTIETNFVDPLRETLKITRIQYQAELLSKRNEMTGNKRMEAKEDIEFNIKSPDGKSLEVMPLRDQCEALQSGLYSLDMMESVVARISEIANSRSKVGK</sequence>
<evidence type="ECO:0000313" key="1">
    <source>
        <dbReference type="EMBL" id="CAH3041002.1"/>
    </source>
</evidence>
<accession>A0ABN8N1M7</accession>
<gene>
    <name evidence="1" type="ORF">PEVE_00040152</name>
</gene>
<comment type="caution">
    <text evidence="1">The sequence shown here is derived from an EMBL/GenBank/DDBJ whole genome shotgun (WGS) entry which is preliminary data.</text>
</comment>
<reference evidence="1 2" key="1">
    <citation type="submission" date="2022-05" db="EMBL/GenBank/DDBJ databases">
        <authorList>
            <consortium name="Genoscope - CEA"/>
            <person name="William W."/>
        </authorList>
    </citation>
    <scope>NUCLEOTIDE SEQUENCE [LARGE SCALE GENOMIC DNA]</scope>
</reference>
<dbReference type="InterPro" id="IPR013877">
    <property type="entry name" value="YAP-bd/ALF4/Glomulin"/>
</dbReference>
<dbReference type="Proteomes" id="UP001159427">
    <property type="component" value="Unassembled WGS sequence"/>
</dbReference>
<keyword evidence="2" id="KW-1185">Reference proteome</keyword>
<evidence type="ECO:0000313" key="2">
    <source>
        <dbReference type="Proteomes" id="UP001159427"/>
    </source>
</evidence>
<evidence type="ECO:0008006" key="3">
    <source>
        <dbReference type="Google" id="ProtNLM"/>
    </source>
</evidence>
<proteinExistence type="predicted"/>
<dbReference type="PANTHER" id="PTHR15430:SF1">
    <property type="entry name" value="GLOMULIN"/>
    <property type="match status" value="1"/>
</dbReference>
<dbReference type="InterPro" id="IPR019516">
    <property type="entry name" value="Glomulin/ALF4"/>
</dbReference>
<dbReference type="Pfam" id="PF08568">
    <property type="entry name" value="Kinetochor_Ybp2"/>
    <property type="match status" value="1"/>
</dbReference>
<name>A0ABN8N1M7_9CNID</name>
<dbReference type="PANTHER" id="PTHR15430">
    <property type="entry name" value="GLOMULIN"/>
    <property type="match status" value="1"/>
</dbReference>
<organism evidence="1 2">
    <name type="scientific">Porites evermanni</name>
    <dbReference type="NCBI Taxonomy" id="104178"/>
    <lineage>
        <taxon>Eukaryota</taxon>
        <taxon>Metazoa</taxon>
        <taxon>Cnidaria</taxon>
        <taxon>Anthozoa</taxon>
        <taxon>Hexacorallia</taxon>
        <taxon>Scleractinia</taxon>
        <taxon>Fungiina</taxon>
        <taxon>Poritidae</taxon>
        <taxon>Porites</taxon>
    </lineage>
</organism>
<dbReference type="EMBL" id="CALNXI010000726">
    <property type="protein sequence ID" value="CAH3041002.1"/>
    <property type="molecule type" value="Genomic_DNA"/>
</dbReference>
<protein>
    <recommendedName>
        <fullName evidence="3">Glomulin</fullName>
    </recommendedName>
</protein>
<feature type="non-terminal residue" evidence="1">
    <location>
        <position position="1"/>
    </location>
</feature>